<protein>
    <submittedName>
        <fullName evidence="1">Uncharacterized protein</fullName>
    </submittedName>
</protein>
<dbReference type="EMBL" id="GBRH01188536">
    <property type="protein sequence ID" value="JAE09360.1"/>
    <property type="molecule type" value="Transcribed_RNA"/>
</dbReference>
<proteinExistence type="predicted"/>
<name>A0A0A9F8H5_ARUDO</name>
<reference evidence="1" key="1">
    <citation type="submission" date="2014-09" db="EMBL/GenBank/DDBJ databases">
        <authorList>
            <person name="Magalhaes I.L.F."/>
            <person name="Oliveira U."/>
            <person name="Santos F.R."/>
            <person name="Vidigal T.H.D.A."/>
            <person name="Brescovit A.D."/>
            <person name="Santos A.J."/>
        </authorList>
    </citation>
    <scope>NUCLEOTIDE SEQUENCE</scope>
    <source>
        <tissue evidence="1">Shoot tissue taken approximately 20 cm above the soil surface</tissue>
    </source>
</reference>
<sequence>MGLSIMVSSYKFWWDDTIFHAYSNVVRNEVVMDQPIPFLKPNKLVRNEVVLDAWINSFHKGTNHAPYKSLNREWHKFN</sequence>
<organism evidence="1">
    <name type="scientific">Arundo donax</name>
    <name type="common">Giant reed</name>
    <name type="synonym">Donax arundinaceus</name>
    <dbReference type="NCBI Taxonomy" id="35708"/>
    <lineage>
        <taxon>Eukaryota</taxon>
        <taxon>Viridiplantae</taxon>
        <taxon>Streptophyta</taxon>
        <taxon>Embryophyta</taxon>
        <taxon>Tracheophyta</taxon>
        <taxon>Spermatophyta</taxon>
        <taxon>Magnoliopsida</taxon>
        <taxon>Liliopsida</taxon>
        <taxon>Poales</taxon>
        <taxon>Poaceae</taxon>
        <taxon>PACMAD clade</taxon>
        <taxon>Arundinoideae</taxon>
        <taxon>Arundineae</taxon>
        <taxon>Arundo</taxon>
    </lineage>
</organism>
<accession>A0A0A9F8H5</accession>
<evidence type="ECO:0000313" key="1">
    <source>
        <dbReference type="EMBL" id="JAE09360.1"/>
    </source>
</evidence>
<dbReference type="AlphaFoldDB" id="A0A0A9F8H5"/>
<reference evidence="1" key="2">
    <citation type="journal article" date="2015" name="Data Brief">
        <title>Shoot transcriptome of the giant reed, Arundo donax.</title>
        <authorList>
            <person name="Barrero R.A."/>
            <person name="Guerrero F.D."/>
            <person name="Moolhuijzen P."/>
            <person name="Goolsby J.A."/>
            <person name="Tidwell J."/>
            <person name="Bellgard S.E."/>
            <person name="Bellgard M.I."/>
        </authorList>
    </citation>
    <scope>NUCLEOTIDE SEQUENCE</scope>
    <source>
        <tissue evidence="1">Shoot tissue taken approximately 20 cm above the soil surface</tissue>
    </source>
</reference>